<dbReference type="AlphaFoldDB" id="A0A554XD30"/>
<feature type="transmembrane region" description="Helical" evidence="1">
    <location>
        <begin position="21"/>
        <end position="40"/>
    </location>
</feature>
<keyword evidence="1" id="KW-0812">Transmembrane</keyword>
<keyword evidence="1" id="KW-0472">Membrane</keyword>
<evidence type="ECO:0008006" key="4">
    <source>
        <dbReference type="Google" id="ProtNLM"/>
    </source>
</evidence>
<dbReference type="EMBL" id="VJON01000025">
    <property type="protein sequence ID" value="TSE33664.1"/>
    <property type="molecule type" value="Genomic_DNA"/>
</dbReference>
<gene>
    <name evidence="2" type="ORF">Tchar_01640</name>
</gene>
<evidence type="ECO:0000313" key="3">
    <source>
        <dbReference type="Proteomes" id="UP000318294"/>
    </source>
</evidence>
<dbReference type="Proteomes" id="UP000318294">
    <property type="component" value="Unassembled WGS sequence"/>
</dbReference>
<accession>A0A554XD30</accession>
<reference evidence="2 3" key="1">
    <citation type="submission" date="2019-07" db="EMBL/GenBank/DDBJ databases">
        <title>Tepidimonas charontis SPSP-6 draft genome.</title>
        <authorList>
            <person name="Da Costa M.S."/>
            <person name="Froufe H.J.C."/>
            <person name="Egas C."/>
            <person name="Albuquerque L."/>
        </authorList>
    </citation>
    <scope>NUCLEOTIDE SEQUENCE [LARGE SCALE GENOMIC DNA]</scope>
    <source>
        <strain evidence="2 3">SPSP-6</strain>
    </source>
</reference>
<evidence type="ECO:0000256" key="1">
    <source>
        <dbReference type="SAM" id="Phobius"/>
    </source>
</evidence>
<comment type="caution">
    <text evidence="2">The sequence shown here is derived from an EMBL/GenBank/DDBJ whole genome shotgun (WGS) entry which is preliminary data.</text>
</comment>
<keyword evidence="1" id="KW-1133">Transmembrane helix</keyword>
<evidence type="ECO:0000313" key="2">
    <source>
        <dbReference type="EMBL" id="TSE33664.1"/>
    </source>
</evidence>
<proteinExistence type="predicted"/>
<organism evidence="2 3">
    <name type="scientific">Tepidimonas charontis</name>
    <dbReference type="NCBI Taxonomy" id="2267262"/>
    <lineage>
        <taxon>Bacteria</taxon>
        <taxon>Pseudomonadati</taxon>
        <taxon>Pseudomonadota</taxon>
        <taxon>Betaproteobacteria</taxon>
        <taxon>Burkholderiales</taxon>
        <taxon>Tepidimonas</taxon>
    </lineage>
</organism>
<name>A0A554XD30_9BURK</name>
<keyword evidence="3" id="KW-1185">Reference proteome</keyword>
<sequence length="137" mass="14345">MRGCAKPSGARQGTGSGLSRWLFWGLALAVTALSLTPVQYLPPPVFDVWDKAQHAAAFTLLTVAGRWAYPAFGRPASSVALLLHGAATEAAQAATGWRHGELADWVADAVGIAIGYAVLAARARWRAFNAPTCATKG</sequence>
<protein>
    <recommendedName>
        <fullName evidence="4">VanZ like family protein</fullName>
    </recommendedName>
</protein>